<evidence type="ECO:0000313" key="2">
    <source>
        <dbReference type="Proteomes" id="UP000824469"/>
    </source>
</evidence>
<dbReference type="EMBL" id="JAHRHJ020000003">
    <property type="protein sequence ID" value="KAH9322475.1"/>
    <property type="molecule type" value="Genomic_DNA"/>
</dbReference>
<feature type="non-terminal residue" evidence="1">
    <location>
        <position position="73"/>
    </location>
</feature>
<dbReference type="Proteomes" id="UP000824469">
    <property type="component" value="Unassembled WGS sequence"/>
</dbReference>
<sequence length="73" mass="8206">MTLPIQGVGNEDPGDGIVKLKGNKIPKGLLSLEEIFHKNDMFIKEKEQARPTNFADYKQVNIGTKEKPRLVNI</sequence>
<dbReference type="AlphaFoldDB" id="A0AA38LHC7"/>
<name>A0AA38LHC7_TAXCH</name>
<comment type="caution">
    <text evidence="1">The sequence shown here is derived from an EMBL/GenBank/DDBJ whole genome shotgun (WGS) entry which is preliminary data.</text>
</comment>
<evidence type="ECO:0000313" key="1">
    <source>
        <dbReference type="EMBL" id="KAH9322475.1"/>
    </source>
</evidence>
<proteinExistence type="predicted"/>
<protein>
    <submittedName>
        <fullName evidence="1">Uncharacterized protein</fullName>
    </submittedName>
</protein>
<keyword evidence="2" id="KW-1185">Reference proteome</keyword>
<gene>
    <name evidence="1" type="ORF">KI387_017114</name>
</gene>
<reference evidence="1 2" key="1">
    <citation type="journal article" date="2021" name="Nat. Plants">
        <title>The Taxus genome provides insights into paclitaxel biosynthesis.</title>
        <authorList>
            <person name="Xiong X."/>
            <person name="Gou J."/>
            <person name="Liao Q."/>
            <person name="Li Y."/>
            <person name="Zhou Q."/>
            <person name="Bi G."/>
            <person name="Li C."/>
            <person name="Du R."/>
            <person name="Wang X."/>
            <person name="Sun T."/>
            <person name="Guo L."/>
            <person name="Liang H."/>
            <person name="Lu P."/>
            <person name="Wu Y."/>
            <person name="Zhang Z."/>
            <person name="Ro D.K."/>
            <person name="Shang Y."/>
            <person name="Huang S."/>
            <person name="Yan J."/>
        </authorList>
    </citation>
    <scope>NUCLEOTIDE SEQUENCE [LARGE SCALE GENOMIC DNA]</scope>
    <source>
        <strain evidence="1">Ta-2019</strain>
    </source>
</reference>
<accession>A0AA38LHC7</accession>
<organism evidence="1 2">
    <name type="scientific">Taxus chinensis</name>
    <name type="common">Chinese yew</name>
    <name type="synonym">Taxus wallichiana var. chinensis</name>
    <dbReference type="NCBI Taxonomy" id="29808"/>
    <lineage>
        <taxon>Eukaryota</taxon>
        <taxon>Viridiplantae</taxon>
        <taxon>Streptophyta</taxon>
        <taxon>Embryophyta</taxon>
        <taxon>Tracheophyta</taxon>
        <taxon>Spermatophyta</taxon>
        <taxon>Pinopsida</taxon>
        <taxon>Pinidae</taxon>
        <taxon>Conifers II</taxon>
        <taxon>Cupressales</taxon>
        <taxon>Taxaceae</taxon>
        <taxon>Taxus</taxon>
    </lineage>
</organism>